<dbReference type="GO" id="GO:0005975">
    <property type="term" value="P:carbohydrate metabolic process"/>
    <property type="evidence" value="ECO:0007669"/>
    <property type="project" value="InterPro"/>
</dbReference>
<comment type="catalytic activity">
    <reaction evidence="1">
        <text>Hydrolysis of terminal non-reducing N-acetyl-D-hexosamine residues in N-acetyl-beta-D-hexosaminides.</text>
        <dbReference type="EC" id="3.2.1.52"/>
    </reaction>
</comment>
<gene>
    <name evidence="6" type="ORF">RUM43_013067</name>
</gene>
<protein>
    <recommendedName>
        <fullName evidence="3">beta-N-acetylhexosaminidase</fullName>
        <ecNumber evidence="3">3.2.1.52</ecNumber>
    </recommendedName>
</protein>
<sequence>MGRKSALRKKTVIDEKNSFIGERIVHLDLKGAPPSIEYIDSFMNFIASMGATGILIEYEDMFPYSNELEGIKAHNAYTPQDIKKILFFANLNNLTVVPLVQTFGHLEFVLKLEKYKNHREVSKYPQVLCPTYKDSTWLINRMIDQVLKAHPTSKYIHIGCDEVYYLGKCERCKKKMADEKLNEHKLFLNHVKKVASYVTEVYKVRPIIWGDKITDLGVDLIKEFQIPQLLDVMLWHYRPDVSMRYDDKFFEVFGRVFNSFWIAGAFKGATAVDSIVTNRKYHLANLISWMEIIITWNHKIDFKGIVLTGWQRYDHFSVLCELLPVGIPSLATSLEFLNTISDVDDETLGRTLECQEVDTFDTSVSIFHPQAFCNFPGFYVYKTIVTFYNLQQRIYSLRDIPNGWFSTFNILYSFSSPAQVENFVINFPIDALKLELKESWSVLQEHMNEIYDEYTVNEWLLTYIVPFSIRLDGLSKAKKAILMKRDWPRRPFVNKTAIQSLQTTCSTDNEFCGSLFFT</sequence>
<name>A0AAN8PTA5_POLSC</name>
<dbReference type="InterPro" id="IPR038901">
    <property type="entry name" value="HEXDC-like"/>
</dbReference>
<dbReference type="EC" id="3.2.1.52" evidence="3"/>
<dbReference type="GO" id="GO:0004563">
    <property type="term" value="F:beta-N-acetylhexosaminidase activity"/>
    <property type="evidence" value="ECO:0007669"/>
    <property type="project" value="UniProtKB-EC"/>
</dbReference>
<evidence type="ECO:0000256" key="4">
    <source>
        <dbReference type="ARBA" id="ARBA00022801"/>
    </source>
</evidence>
<comment type="caution">
    <text evidence="6">The sequence shown here is derived from an EMBL/GenBank/DDBJ whole genome shotgun (WGS) entry which is preliminary data.</text>
</comment>
<evidence type="ECO:0000256" key="3">
    <source>
        <dbReference type="ARBA" id="ARBA00012663"/>
    </source>
</evidence>
<dbReference type="InterPro" id="IPR017853">
    <property type="entry name" value="GH"/>
</dbReference>
<organism evidence="6 7">
    <name type="scientific">Polyplax serrata</name>
    <name type="common">Common mouse louse</name>
    <dbReference type="NCBI Taxonomy" id="468196"/>
    <lineage>
        <taxon>Eukaryota</taxon>
        <taxon>Metazoa</taxon>
        <taxon>Ecdysozoa</taxon>
        <taxon>Arthropoda</taxon>
        <taxon>Hexapoda</taxon>
        <taxon>Insecta</taxon>
        <taxon>Pterygota</taxon>
        <taxon>Neoptera</taxon>
        <taxon>Paraneoptera</taxon>
        <taxon>Psocodea</taxon>
        <taxon>Troctomorpha</taxon>
        <taxon>Phthiraptera</taxon>
        <taxon>Anoplura</taxon>
        <taxon>Polyplacidae</taxon>
        <taxon>Polyplax</taxon>
    </lineage>
</organism>
<evidence type="ECO:0000313" key="6">
    <source>
        <dbReference type="EMBL" id="KAK6618676.1"/>
    </source>
</evidence>
<dbReference type="CDD" id="cd06565">
    <property type="entry name" value="GH20_GcnA-like"/>
    <property type="match status" value="1"/>
</dbReference>
<dbReference type="PANTHER" id="PTHR21040">
    <property type="entry name" value="BCDNA.GH04120"/>
    <property type="match status" value="1"/>
</dbReference>
<feature type="domain" description="Glycoside hydrolase family 20 catalytic" evidence="5">
    <location>
        <begin position="71"/>
        <end position="236"/>
    </location>
</feature>
<dbReference type="AlphaFoldDB" id="A0AAN8PTA5"/>
<comment type="similarity">
    <text evidence="2">Belongs to the glycosyl hydrolase 20 family.</text>
</comment>
<reference evidence="6 7" key="1">
    <citation type="submission" date="2023-10" db="EMBL/GenBank/DDBJ databases">
        <title>Genomes of two closely related lineages of the louse Polyplax serrata with different host specificities.</title>
        <authorList>
            <person name="Martinu J."/>
            <person name="Tarabai H."/>
            <person name="Stefka J."/>
            <person name="Hypsa V."/>
        </authorList>
    </citation>
    <scope>NUCLEOTIDE SEQUENCE [LARGE SCALE GENOMIC DNA]</scope>
    <source>
        <strain evidence="6">HR10_N</strain>
    </source>
</reference>
<dbReference type="InterPro" id="IPR015883">
    <property type="entry name" value="Glyco_hydro_20_cat"/>
</dbReference>
<dbReference type="PANTHER" id="PTHR21040:SF8">
    <property type="entry name" value="BCDNA.GH04120"/>
    <property type="match status" value="1"/>
</dbReference>
<evidence type="ECO:0000256" key="1">
    <source>
        <dbReference type="ARBA" id="ARBA00001231"/>
    </source>
</evidence>
<keyword evidence="4" id="KW-0378">Hydrolase</keyword>
<dbReference type="EMBL" id="JAWJWE010000041">
    <property type="protein sequence ID" value="KAK6618676.1"/>
    <property type="molecule type" value="Genomic_DNA"/>
</dbReference>
<evidence type="ECO:0000313" key="7">
    <source>
        <dbReference type="Proteomes" id="UP001372834"/>
    </source>
</evidence>
<accession>A0AAN8PTA5</accession>
<dbReference type="Gene3D" id="3.20.20.80">
    <property type="entry name" value="Glycosidases"/>
    <property type="match status" value="1"/>
</dbReference>
<proteinExistence type="inferred from homology"/>
<dbReference type="Proteomes" id="UP001372834">
    <property type="component" value="Unassembled WGS sequence"/>
</dbReference>
<dbReference type="Pfam" id="PF00728">
    <property type="entry name" value="Glyco_hydro_20"/>
    <property type="match status" value="1"/>
</dbReference>
<evidence type="ECO:0000256" key="2">
    <source>
        <dbReference type="ARBA" id="ARBA00006285"/>
    </source>
</evidence>
<evidence type="ECO:0000259" key="5">
    <source>
        <dbReference type="Pfam" id="PF00728"/>
    </source>
</evidence>
<dbReference type="SUPFAM" id="SSF51445">
    <property type="entry name" value="(Trans)glycosidases"/>
    <property type="match status" value="1"/>
</dbReference>